<dbReference type="GO" id="GO:0003729">
    <property type="term" value="F:mRNA binding"/>
    <property type="evidence" value="ECO:0007669"/>
    <property type="project" value="UniProtKB-UniRule"/>
</dbReference>
<protein>
    <recommendedName>
        <fullName evidence="4">YTH domain-containing family protein</fullName>
    </recommendedName>
</protein>
<evidence type="ECO:0000313" key="8">
    <source>
        <dbReference type="Proteomes" id="UP001154282"/>
    </source>
</evidence>
<evidence type="ECO:0000256" key="1">
    <source>
        <dbReference type="ARBA" id="ARBA00004496"/>
    </source>
</evidence>
<comment type="subcellular location">
    <subcellularLocation>
        <location evidence="1">Cytoplasm</location>
    </subcellularLocation>
</comment>
<comment type="similarity">
    <text evidence="4">Belongs to the YTHDF family.</text>
</comment>
<evidence type="ECO:0000256" key="5">
    <source>
        <dbReference type="SAM" id="MobiDB-lite"/>
    </source>
</evidence>
<evidence type="ECO:0000256" key="4">
    <source>
        <dbReference type="RuleBase" id="RU369095"/>
    </source>
</evidence>
<dbReference type="AlphaFoldDB" id="A0AAV0H902"/>
<dbReference type="PANTHER" id="PTHR12357">
    <property type="entry name" value="YTH YT521-B HOMOLOGY DOMAIN-CONTAINING"/>
    <property type="match status" value="1"/>
</dbReference>
<comment type="function">
    <text evidence="4">Specifically recognizes and binds N6-methyladenosine (m6A)-containing RNAs, and regulates mRNA stability. M6A is a modification present at internal sites of mRNAs and some non-coding RNAs and plays a role in mRNA stability and processing.</text>
</comment>
<dbReference type="InterPro" id="IPR045168">
    <property type="entry name" value="YTH_prot"/>
</dbReference>
<dbReference type="Proteomes" id="UP001154282">
    <property type="component" value="Unassembled WGS sequence"/>
</dbReference>
<dbReference type="Gene3D" id="3.10.590.10">
    <property type="entry name" value="ph1033 like domains"/>
    <property type="match status" value="1"/>
</dbReference>
<dbReference type="InterPro" id="IPR007275">
    <property type="entry name" value="YTH_domain"/>
</dbReference>
<dbReference type="EMBL" id="CAMGYJ010000002">
    <property type="protein sequence ID" value="CAI0381008.1"/>
    <property type="molecule type" value="Genomic_DNA"/>
</dbReference>
<proteinExistence type="inferred from homology"/>
<keyword evidence="2" id="KW-0963">Cytoplasm</keyword>
<dbReference type="FunFam" id="3.10.590.10:FF:000001">
    <property type="entry name" value="YTH domain family 1, isoform CRA_a"/>
    <property type="match status" value="1"/>
</dbReference>
<feature type="region of interest" description="Disordered" evidence="5">
    <location>
        <begin position="526"/>
        <end position="566"/>
    </location>
</feature>
<gene>
    <name evidence="7" type="ORF">LITE_LOCUS2940</name>
</gene>
<evidence type="ECO:0000259" key="6">
    <source>
        <dbReference type="PROSITE" id="PS50882"/>
    </source>
</evidence>
<dbReference type="CDD" id="cd21134">
    <property type="entry name" value="YTH"/>
    <property type="match status" value="1"/>
</dbReference>
<evidence type="ECO:0000256" key="2">
    <source>
        <dbReference type="ARBA" id="ARBA00022490"/>
    </source>
</evidence>
<dbReference type="PANTHER" id="PTHR12357:SF120">
    <property type="entry name" value="YTH DOMAIN-CONTAINING FAMILY PROTEIN"/>
    <property type="match status" value="1"/>
</dbReference>
<dbReference type="Pfam" id="PF04146">
    <property type="entry name" value="YTH"/>
    <property type="match status" value="1"/>
</dbReference>
<dbReference type="GO" id="GO:0005737">
    <property type="term" value="C:cytoplasm"/>
    <property type="evidence" value="ECO:0007669"/>
    <property type="project" value="UniProtKB-SubCell"/>
</dbReference>
<sequence length="591" mass="65721">MLNDQVESTLATTESVVDPSQAAISIGSLRGDTSLNACSSQAQAAYHRGYDGMISRMGVHLSDGNVESQGNSVHGIRDDSSSLPFHGYGYGSQMTHRPYVPFTPLQSSYDGTLYNVQEFSNSNPPYFQQHISHNIQHVASSNHISEVQLPAHSDPQNVACYSYDLGLGQPHTLGAFGEGHHFSGMVGQSRPLQQGFDGIESGRLWPDWSKPPNGTNSFTHLTSSPSCPKPMAAVSFPENHFATASRHRDSFYDFGSHSSPTYKTYPQGQKDHDSGYEVSLLRTNCRNWPTLDESRRVGRCNDFSCSCTVALDTLSERNKGPRAFKPRTQTVRNEPMVDIHRTVIHDGCSVSHHNKLDFVADYKDAKFFVIKSYSEDNVHKSIKYGVWASTQNGNKKLDAAYCEAQEKQGACPVFLLFSVNASAQFCGVAEMIGPVDFEKSVDYWQQDKWTGQFPVKWHVIKDVPNSQFRHIILQNNENKPVTNSRDTQEVQLDHGIEMLTIFNKYVSHSSILDDFEFYEERQKTMQVRKSSRQQQQQQANVPSSAAAPSAASPPKSASPPGRVVSLPSDVIKKMSKSFAEAVSVKEDEKQS</sequence>
<name>A0AAV0H902_9ROSI</name>
<evidence type="ECO:0000256" key="3">
    <source>
        <dbReference type="ARBA" id="ARBA00022884"/>
    </source>
</evidence>
<dbReference type="GO" id="GO:1990247">
    <property type="term" value="F:N6-methyladenosine-containing RNA reader activity"/>
    <property type="evidence" value="ECO:0007669"/>
    <property type="project" value="UniProtKB-UniRule"/>
</dbReference>
<feature type="compositionally biased region" description="Low complexity" evidence="5">
    <location>
        <begin position="532"/>
        <end position="560"/>
    </location>
</feature>
<keyword evidence="8" id="KW-1185">Reference proteome</keyword>
<reference evidence="7" key="1">
    <citation type="submission" date="2022-08" db="EMBL/GenBank/DDBJ databases">
        <authorList>
            <person name="Gutierrez-Valencia J."/>
        </authorList>
    </citation>
    <scope>NUCLEOTIDE SEQUENCE</scope>
</reference>
<keyword evidence="3 4" id="KW-0694">RNA-binding</keyword>
<evidence type="ECO:0000313" key="7">
    <source>
        <dbReference type="EMBL" id="CAI0381008.1"/>
    </source>
</evidence>
<dbReference type="PROSITE" id="PS50882">
    <property type="entry name" value="YTH"/>
    <property type="match status" value="1"/>
</dbReference>
<feature type="domain" description="YTH" evidence="6">
    <location>
        <begin position="365"/>
        <end position="502"/>
    </location>
</feature>
<organism evidence="7 8">
    <name type="scientific">Linum tenue</name>
    <dbReference type="NCBI Taxonomy" id="586396"/>
    <lineage>
        <taxon>Eukaryota</taxon>
        <taxon>Viridiplantae</taxon>
        <taxon>Streptophyta</taxon>
        <taxon>Embryophyta</taxon>
        <taxon>Tracheophyta</taxon>
        <taxon>Spermatophyta</taxon>
        <taxon>Magnoliopsida</taxon>
        <taxon>eudicotyledons</taxon>
        <taxon>Gunneridae</taxon>
        <taxon>Pentapetalae</taxon>
        <taxon>rosids</taxon>
        <taxon>fabids</taxon>
        <taxon>Malpighiales</taxon>
        <taxon>Linaceae</taxon>
        <taxon>Linum</taxon>
    </lineage>
</organism>
<comment type="caution">
    <text evidence="7">The sequence shown here is derived from an EMBL/GenBank/DDBJ whole genome shotgun (WGS) entry which is preliminary data.</text>
</comment>
<dbReference type="GO" id="GO:0061157">
    <property type="term" value="P:mRNA destabilization"/>
    <property type="evidence" value="ECO:0007669"/>
    <property type="project" value="TreeGrafter"/>
</dbReference>
<accession>A0AAV0H902</accession>